<feature type="domain" description="CHAT" evidence="1">
    <location>
        <begin position="893"/>
        <end position="1190"/>
    </location>
</feature>
<dbReference type="SUPFAM" id="SSF48452">
    <property type="entry name" value="TPR-like"/>
    <property type="match status" value="1"/>
</dbReference>
<gene>
    <name evidence="2" type="ORF">DFP72DRAFT_182676</name>
</gene>
<comment type="caution">
    <text evidence="2">The sequence shown here is derived from an EMBL/GenBank/DDBJ whole genome shotgun (WGS) entry which is preliminary data.</text>
</comment>
<name>A0A8H6HAU0_9AGAR</name>
<evidence type="ECO:0000259" key="1">
    <source>
        <dbReference type="Pfam" id="PF12770"/>
    </source>
</evidence>
<dbReference type="PANTHER" id="PTHR19959">
    <property type="entry name" value="KINESIN LIGHT CHAIN"/>
    <property type="match status" value="1"/>
</dbReference>
<protein>
    <submittedName>
        <fullName evidence="2">CHAT domain-containing protein</fullName>
    </submittedName>
</protein>
<organism evidence="2 3">
    <name type="scientific">Ephemerocybe angulata</name>
    <dbReference type="NCBI Taxonomy" id="980116"/>
    <lineage>
        <taxon>Eukaryota</taxon>
        <taxon>Fungi</taxon>
        <taxon>Dikarya</taxon>
        <taxon>Basidiomycota</taxon>
        <taxon>Agaricomycotina</taxon>
        <taxon>Agaricomycetes</taxon>
        <taxon>Agaricomycetidae</taxon>
        <taxon>Agaricales</taxon>
        <taxon>Agaricineae</taxon>
        <taxon>Psathyrellaceae</taxon>
        <taxon>Ephemerocybe</taxon>
    </lineage>
</organism>
<reference evidence="2 3" key="1">
    <citation type="submission" date="2020-07" db="EMBL/GenBank/DDBJ databases">
        <title>Comparative genomics of pyrophilous fungi reveals a link between fire events and developmental genes.</title>
        <authorList>
            <consortium name="DOE Joint Genome Institute"/>
            <person name="Steindorff A.S."/>
            <person name="Carver A."/>
            <person name="Calhoun S."/>
            <person name="Stillman K."/>
            <person name="Liu H."/>
            <person name="Lipzen A."/>
            <person name="Pangilinan J."/>
            <person name="Labutti K."/>
            <person name="Bruns T.D."/>
            <person name="Grigoriev I.V."/>
        </authorList>
    </citation>
    <scope>NUCLEOTIDE SEQUENCE [LARGE SCALE GENOMIC DNA]</scope>
    <source>
        <strain evidence="2 3">CBS 144469</strain>
    </source>
</reference>
<evidence type="ECO:0000313" key="2">
    <source>
        <dbReference type="EMBL" id="KAF6742463.1"/>
    </source>
</evidence>
<evidence type="ECO:0000313" key="3">
    <source>
        <dbReference type="Proteomes" id="UP000521943"/>
    </source>
</evidence>
<dbReference type="Pfam" id="PF12770">
    <property type="entry name" value="CHAT"/>
    <property type="match status" value="1"/>
</dbReference>
<dbReference type="AlphaFoldDB" id="A0A8H6HAU0"/>
<keyword evidence="3" id="KW-1185">Reference proteome</keyword>
<dbReference type="InterPro" id="IPR024983">
    <property type="entry name" value="CHAT_dom"/>
</dbReference>
<dbReference type="Gene3D" id="1.25.40.10">
    <property type="entry name" value="Tetratricopeptide repeat domain"/>
    <property type="match status" value="4"/>
</dbReference>
<proteinExistence type="predicted"/>
<dbReference type="EMBL" id="JACGCI010000183">
    <property type="protein sequence ID" value="KAF6742463.1"/>
    <property type="molecule type" value="Genomic_DNA"/>
</dbReference>
<dbReference type="Proteomes" id="UP000521943">
    <property type="component" value="Unassembled WGS sequence"/>
</dbReference>
<dbReference type="InterPro" id="IPR011990">
    <property type="entry name" value="TPR-like_helical_dom_sf"/>
</dbReference>
<dbReference type="PANTHER" id="PTHR19959:SF119">
    <property type="entry name" value="FUNGAL LIPASE-LIKE DOMAIN-CONTAINING PROTEIN"/>
    <property type="match status" value="1"/>
</dbReference>
<dbReference type="SUPFAM" id="SSF81901">
    <property type="entry name" value="HCP-like"/>
    <property type="match status" value="1"/>
</dbReference>
<dbReference type="OrthoDB" id="9991317at2759"/>
<sequence>MRASKASGLHQKVNTCDPHVALIISLEIGEKPFKTFPEVDSAHATRVYESGMERLHAFHQRDDPADLAEALLILRRAVECTTDNHEHRPLMLLNLGIALNMRSNLTGSLSDLSEAIALQKKAIALTAEAHPVMLTNLGLALGSRFEHTGERSDLDESISMQRRAVDGTPRDDVNLPSMLTNLGFALKGLFEQTGTLSAISEAISSQERAVALTPRGNASLPFILNYLGSSFECRFERTGDLSDISGAISAYQKAVNLSPRGDKELPPRLADVGSSFHRYFERTGDLSHIEEAIEAKRKAAKLIPQGSPDQYAILSNLGISLRFRFGRTGELTDINEAIALQREARDSTPEGHAKYPILLNNLGLSLRSRFDRTGDLSDISEAIAGQQKAVGVTPRKHPELPTLLNDLGVSLNCRFERTGEVADISEAISVQRKAVDITAENHADLPSRLTSLGSSLSRRFERTGELPDIAEAISVQKRGIELTPTDHASLIVMFNDLGNSYTFSFEQTRNISDINESIKAYKKVVDLTPEGHPNVPSQLANLGRSLSSRSEQTKDISGVSEAISVQQRALKLSPPGYSAIPGIHSNLAFSFRRRFSWGKTDADLGEAIFHYQAAATSPSGSPHVKLTAATAWARLLRRYSPHSPKTLHAFDVAIGLITLIAGLEQTVRSRYTQLQSTSGLALEAAAAAFTADRADKALEWLEQGRCHVWNQLSNLRTPLEGLQIRNGTLAQIIREVSKQLETAGSSRGQRDINMRISEKVIVEDEAHAHLKLAKRWNDLLGEARAIPGFDNFLKPIPCATLLENLPESGPVVVINLDEGRCDAIALLVGVGEPFHIHLPNFSVETASMYRADLNSQLESWHLRVREEEKSDGGRGIRSARIGRSGQLDLPVHRVLRGLWECVVKPILDALGISKAKNTPGEVLPRIWWCPTGPLSFLPLHAAGIYSHPNDAESTMDYVVSSYTPTVTAIIDRVKNCRAIDTKASGLFLTSQPSAPGASSIHGTTREVRTIFTKAKEHGVRALRLEGDEMSVDRCLESMLDFSSIHLACHGSQNAAEPLQSRFIFHRGALQLGTILKSDLKNADLAFLSACQTSTGDEKISDEAVHLAAGMLAAGYRRVVATMWSIGDQPAQEVATDFYDFILAHRKGDSGTTFDATLSAHALHHATQQLRHRLDNSEHSLLAWVPFVHFGY</sequence>
<accession>A0A8H6HAU0</accession>